<evidence type="ECO:0000256" key="6">
    <source>
        <dbReference type="RuleBase" id="RU362067"/>
    </source>
</evidence>
<reference evidence="8 9" key="1">
    <citation type="submission" date="2023-06" db="EMBL/GenBank/DDBJ databases">
        <title>Black Yeasts Isolated from many extreme environments.</title>
        <authorList>
            <person name="Coleine C."/>
            <person name="Stajich J.E."/>
            <person name="Selbmann L."/>
        </authorList>
    </citation>
    <scope>NUCLEOTIDE SEQUENCE [LARGE SCALE GENOMIC DNA]</scope>
    <source>
        <strain evidence="8 9">CCFEE 5887</strain>
    </source>
</reference>
<dbReference type="InterPro" id="IPR035959">
    <property type="entry name" value="RutC-like_sf"/>
</dbReference>
<name>A0AAV9QKJ8_9PEZI</name>
<dbReference type="Gene3D" id="3.90.660.10">
    <property type="match status" value="1"/>
</dbReference>
<comment type="catalytic activity">
    <reaction evidence="4">
        <text>a secondary aliphatic amine + O2 + H2O = a primary amine + an aldehyde + H2O2</text>
        <dbReference type="Rhea" id="RHEA:26414"/>
        <dbReference type="ChEBI" id="CHEBI:15377"/>
        <dbReference type="ChEBI" id="CHEBI:15379"/>
        <dbReference type="ChEBI" id="CHEBI:16240"/>
        <dbReference type="ChEBI" id="CHEBI:17478"/>
        <dbReference type="ChEBI" id="CHEBI:58855"/>
        <dbReference type="ChEBI" id="CHEBI:65296"/>
        <dbReference type="EC" id="1.4.3.4"/>
    </reaction>
</comment>
<keyword evidence="9" id="KW-1185">Reference proteome</keyword>
<dbReference type="Gene3D" id="3.50.50.60">
    <property type="entry name" value="FAD/NAD(P)-binding domain"/>
    <property type="match status" value="1"/>
</dbReference>
<evidence type="ECO:0000313" key="9">
    <source>
        <dbReference type="Proteomes" id="UP001345827"/>
    </source>
</evidence>
<evidence type="ECO:0000256" key="1">
    <source>
        <dbReference type="ARBA" id="ARBA00001974"/>
    </source>
</evidence>
<evidence type="ECO:0000256" key="4">
    <source>
        <dbReference type="ARBA" id="ARBA00048448"/>
    </source>
</evidence>
<dbReference type="InterPro" id="IPR036188">
    <property type="entry name" value="FAD/NAD-bd_sf"/>
</dbReference>
<organism evidence="8 9">
    <name type="scientific">Vermiconidia calcicola</name>
    <dbReference type="NCBI Taxonomy" id="1690605"/>
    <lineage>
        <taxon>Eukaryota</taxon>
        <taxon>Fungi</taxon>
        <taxon>Dikarya</taxon>
        <taxon>Ascomycota</taxon>
        <taxon>Pezizomycotina</taxon>
        <taxon>Dothideomycetes</taxon>
        <taxon>Dothideomycetidae</taxon>
        <taxon>Mycosphaerellales</taxon>
        <taxon>Extremaceae</taxon>
        <taxon>Vermiconidia</taxon>
    </lineage>
</organism>
<feature type="binding site" evidence="5">
    <location>
        <position position="380"/>
    </location>
    <ligand>
        <name>FAD</name>
        <dbReference type="ChEBI" id="CHEBI:57692"/>
    </ligand>
</feature>
<comment type="caution">
    <text evidence="8">The sequence shown here is derived from an EMBL/GenBank/DDBJ whole genome shotgun (WGS) entry which is preliminary data.</text>
</comment>
<dbReference type="SUPFAM" id="SSF51905">
    <property type="entry name" value="FAD/NAD(P)-binding domain"/>
    <property type="match status" value="1"/>
</dbReference>
<dbReference type="Pfam" id="PF01042">
    <property type="entry name" value="Ribonuc_L-PSP"/>
    <property type="match status" value="1"/>
</dbReference>
<evidence type="ECO:0000259" key="7">
    <source>
        <dbReference type="Pfam" id="PF01593"/>
    </source>
</evidence>
<dbReference type="Pfam" id="PF01593">
    <property type="entry name" value="Amino_oxidase"/>
    <property type="match status" value="1"/>
</dbReference>
<feature type="binding site" evidence="5">
    <location>
        <position position="485"/>
    </location>
    <ligand>
        <name>substrate</name>
    </ligand>
</feature>
<dbReference type="SUPFAM" id="SSF55298">
    <property type="entry name" value="YjgF-like"/>
    <property type="match status" value="1"/>
</dbReference>
<feature type="binding site" evidence="5">
    <location>
        <position position="570"/>
    </location>
    <ligand>
        <name>FAD</name>
        <dbReference type="ChEBI" id="CHEBI:57692"/>
    </ligand>
</feature>
<dbReference type="EC" id="1.4.3.-" evidence="6"/>
<feature type="domain" description="Amine oxidase" evidence="7">
    <location>
        <begin position="154"/>
        <end position="594"/>
    </location>
</feature>
<feature type="binding site" evidence="5">
    <location>
        <position position="155"/>
    </location>
    <ligand>
        <name>FAD</name>
        <dbReference type="ChEBI" id="CHEBI:57692"/>
    </ligand>
</feature>
<evidence type="ECO:0000256" key="5">
    <source>
        <dbReference type="PIRSR" id="PIRSR601613-1"/>
    </source>
</evidence>
<dbReference type="Proteomes" id="UP001345827">
    <property type="component" value="Unassembled WGS sequence"/>
</dbReference>
<comment type="cofactor">
    <cofactor evidence="1 6">
        <name>FAD</name>
        <dbReference type="ChEBI" id="CHEBI:57692"/>
    </cofactor>
</comment>
<sequence length="603" mass="65972">MSPQSKKEPSVHTIDPHALFDSRPVFSHVATSTGPARVVATAGQVGADETGMVPKDIDEQIALAMKNLGRCLEAAGATVTDVYKLVYYIVDYDPQNRRHTKHVKAFLNGHRPATTLVPVPALAVPEYKFEIEAYAAVKQEPCETVEVVIVGAGLSGLKAAYDLQRAGVSCAVVEARDRVGGKTWSVDPLEQGKFLDVGAAWINDTNQSEVYALAKSLDLELVVQRAEGNIIQEDIGGGLGLFEYGGTPKAMAEPNGVESLVYVRELFEKLCQQLDIHDPVGTGGQYDKMTLEEWCKSESKSETALASVKLWTRAMLGLEPSEMSALYFLNYCKSGGGLLLMRSDFKHGGQHLRFVRGTQSMSIELAKLLKPGSVILNSPVRRISQSPDGIYVSAGRGDFRCQRVIVSVPTPLYKEITFDPPLPEAKAELGKNNVLGYTLKVMVMYSEPWWRKAGLAGAVMSFKGPITTCRDSSNDKYGSYSLTCFTNGKFGREMSLLSQQERFNAVLAHVKRMFGPYVDVPEPIAVTEHEWAKDQWAQGCPCPASPPGIMTKYDHALRSAHGKVHFIGTETAYEWKGYLDGAIRSGERGAKEVISGLGRRAKL</sequence>
<accession>A0AAV9QKJ8</accession>
<proteinExistence type="inferred from homology"/>
<dbReference type="PANTHER" id="PTHR43563">
    <property type="entry name" value="AMINE OXIDASE"/>
    <property type="match status" value="1"/>
</dbReference>
<evidence type="ECO:0000256" key="3">
    <source>
        <dbReference type="ARBA" id="ARBA00023002"/>
    </source>
</evidence>
<protein>
    <recommendedName>
        <fullName evidence="6">Amine oxidase</fullName>
        <ecNumber evidence="6">1.4.3.-</ecNumber>
    </recommendedName>
</protein>
<dbReference type="Gene3D" id="3.30.1330.40">
    <property type="entry name" value="RutC-like"/>
    <property type="match status" value="1"/>
</dbReference>
<dbReference type="InterPro" id="IPR001613">
    <property type="entry name" value="Flavin_amine_oxidase"/>
</dbReference>
<evidence type="ECO:0000313" key="8">
    <source>
        <dbReference type="EMBL" id="KAK5545691.1"/>
    </source>
</evidence>
<dbReference type="InterPro" id="IPR050703">
    <property type="entry name" value="Flavin_MAO"/>
</dbReference>
<keyword evidence="3 6" id="KW-0560">Oxidoreductase</keyword>
<keyword evidence="6" id="KW-0274">FAD</keyword>
<evidence type="ECO:0000256" key="2">
    <source>
        <dbReference type="ARBA" id="ARBA00005995"/>
    </source>
</evidence>
<feature type="binding site" evidence="5">
    <location>
        <begin position="174"/>
        <end position="175"/>
    </location>
    <ligand>
        <name>FAD</name>
        <dbReference type="ChEBI" id="CHEBI:57692"/>
    </ligand>
</feature>
<keyword evidence="6" id="KW-0285">Flavoprotein</keyword>
<gene>
    <name evidence="8" type="ORF">LTR25_000699</name>
</gene>
<comment type="similarity">
    <text evidence="2 6">Belongs to the flavin monoamine oxidase family.</text>
</comment>
<dbReference type="InterPro" id="IPR002937">
    <property type="entry name" value="Amino_oxidase"/>
</dbReference>
<dbReference type="AlphaFoldDB" id="A0AAV9QKJ8"/>
<dbReference type="InterPro" id="IPR006175">
    <property type="entry name" value="YjgF/YER057c/UK114"/>
</dbReference>
<dbReference type="PANTHER" id="PTHR43563:SF14">
    <property type="entry name" value="AMINE OXIDASE"/>
    <property type="match status" value="1"/>
</dbReference>
<dbReference type="SUPFAM" id="SSF54373">
    <property type="entry name" value="FAD-linked reductases, C-terminal domain"/>
    <property type="match status" value="1"/>
</dbReference>
<dbReference type="EMBL" id="JAXLQG010000001">
    <property type="protein sequence ID" value="KAK5545691.1"/>
    <property type="molecule type" value="Genomic_DNA"/>
</dbReference>
<dbReference type="PRINTS" id="PR00757">
    <property type="entry name" value="AMINEOXDASEF"/>
</dbReference>
<dbReference type="GO" id="GO:0097621">
    <property type="term" value="F:monoamine oxidase activity"/>
    <property type="evidence" value="ECO:0007669"/>
    <property type="project" value="UniProtKB-EC"/>
</dbReference>
<dbReference type="Gene3D" id="1.10.405.10">
    <property type="entry name" value="Guanine Nucleotide Dissociation Inhibitor, domain 1"/>
    <property type="match status" value="1"/>
</dbReference>